<dbReference type="EMBL" id="VULZ01000006">
    <property type="protein sequence ID" value="MSS14831.1"/>
    <property type="molecule type" value="Genomic_DNA"/>
</dbReference>
<dbReference type="AlphaFoldDB" id="A0A6L5X3B8"/>
<comment type="caution">
    <text evidence="2">The sequence shown here is derived from an EMBL/GenBank/DDBJ whole genome shotgun (WGS) entry which is preliminary data.</text>
</comment>
<dbReference type="Proteomes" id="UP000481852">
    <property type="component" value="Unassembled WGS sequence"/>
</dbReference>
<sequence length="158" mass="18452">MNTQEKFELVYNNFKLHFYREIFHKIQGRETSLTTVETFCMEVIYALGRPTISEFGSFIGLSTPNTAYKIANLVKKGYLKKVQCPDDKREYRLEVTQRYMDYYNISASYMNNVIGHVQEKMTPEEIHGFDRSLEVIYAEQMEETPLPDGHLPASLSDE</sequence>
<dbReference type="SUPFAM" id="SSF46785">
    <property type="entry name" value="Winged helix' DNA-binding domain"/>
    <property type="match status" value="1"/>
</dbReference>
<name>A0A6L5X3B8_9FIRM</name>
<evidence type="ECO:0000259" key="1">
    <source>
        <dbReference type="SMART" id="SM00347"/>
    </source>
</evidence>
<dbReference type="InterPro" id="IPR000835">
    <property type="entry name" value="HTH_MarR-typ"/>
</dbReference>
<dbReference type="RefSeq" id="WP_154525056.1">
    <property type="nucleotide sequence ID" value="NZ_JAQYJL010000003.1"/>
</dbReference>
<gene>
    <name evidence="2" type="ORF">FYJ35_07195</name>
</gene>
<protein>
    <submittedName>
        <fullName evidence="2">MarR family transcriptional regulator</fullName>
    </submittedName>
</protein>
<accession>A0A6L5X3B8</accession>
<feature type="domain" description="HTH marR-type" evidence="1">
    <location>
        <begin position="26"/>
        <end position="126"/>
    </location>
</feature>
<dbReference type="Gene3D" id="1.10.10.10">
    <property type="entry name" value="Winged helix-like DNA-binding domain superfamily/Winged helix DNA-binding domain"/>
    <property type="match status" value="1"/>
</dbReference>
<keyword evidence="3" id="KW-1185">Reference proteome</keyword>
<dbReference type="InterPro" id="IPR036388">
    <property type="entry name" value="WH-like_DNA-bd_sf"/>
</dbReference>
<reference evidence="2 3" key="1">
    <citation type="submission" date="2019-08" db="EMBL/GenBank/DDBJ databases">
        <title>In-depth cultivation of the pig gut microbiome towards novel bacterial diversity and tailored functional studies.</title>
        <authorList>
            <person name="Wylensek D."/>
            <person name="Hitch T.C.A."/>
            <person name="Clavel T."/>
        </authorList>
    </citation>
    <scope>NUCLEOTIDE SEQUENCE [LARGE SCALE GENOMIC DNA]</scope>
    <source>
        <strain evidence="2 3">Oil+RF-744-WCA-WT-11</strain>
    </source>
</reference>
<organism evidence="2 3">
    <name type="scientific">Porcincola intestinalis</name>
    <dbReference type="NCBI Taxonomy" id="2606632"/>
    <lineage>
        <taxon>Bacteria</taxon>
        <taxon>Bacillati</taxon>
        <taxon>Bacillota</taxon>
        <taxon>Clostridia</taxon>
        <taxon>Lachnospirales</taxon>
        <taxon>Lachnospiraceae</taxon>
        <taxon>Porcincola</taxon>
    </lineage>
</organism>
<dbReference type="SMART" id="SM00347">
    <property type="entry name" value="HTH_MARR"/>
    <property type="match status" value="1"/>
</dbReference>
<dbReference type="InterPro" id="IPR036390">
    <property type="entry name" value="WH_DNA-bd_sf"/>
</dbReference>
<evidence type="ECO:0000313" key="3">
    <source>
        <dbReference type="Proteomes" id="UP000481852"/>
    </source>
</evidence>
<evidence type="ECO:0000313" key="2">
    <source>
        <dbReference type="EMBL" id="MSS14831.1"/>
    </source>
</evidence>
<dbReference type="Pfam" id="PF01047">
    <property type="entry name" value="MarR"/>
    <property type="match status" value="1"/>
</dbReference>
<dbReference type="GO" id="GO:0003700">
    <property type="term" value="F:DNA-binding transcription factor activity"/>
    <property type="evidence" value="ECO:0007669"/>
    <property type="project" value="InterPro"/>
</dbReference>
<proteinExistence type="predicted"/>